<comment type="caution">
    <text evidence="2">The sequence shown here is derived from an EMBL/GenBank/DDBJ whole genome shotgun (WGS) entry which is preliminary data.</text>
</comment>
<reference evidence="2 3" key="1">
    <citation type="submission" date="2021-06" db="EMBL/GenBank/DDBJ databases">
        <authorList>
            <person name="Palmer J.M."/>
        </authorList>
    </citation>
    <scope>NUCLEOTIDE SEQUENCE [LARGE SCALE GENOMIC DNA]</scope>
    <source>
        <strain evidence="3">if_2019</strain>
        <tissue evidence="2">Muscle</tissue>
    </source>
</reference>
<keyword evidence="3" id="KW-1185">Reference proteome</keyword>
<proteinExistence type="predicted"/>
<protein>
    <submittedName>
        <fullName evidence="2">Uncharacterized protein</fullName>
    </submittedName>
</protein>
<feature type="compositionally biased region" description="Low complexity" evidence="1">
    <location>
        <begin position="8"/>
        <end position="25"/>
    </location>
</feature>
<feature type="region of interest" description="Disordered" evidence="1">
    <location>
        <begin position="1"/>
        <end position="26"/>
    </location>
</feature>
<evidence type="ECO:0000313" key="2">
    <source>
        <dbReference type="EMBL" id="MEQ2222896.1"/>
    </source>
</evidence>
<sequence length="141" mass="15691">MEVSPTISSQYLSTSRTSSGSFPPSSAVPDDLVSLDIMVLMRFNGTETFIRAPDGDGPVTHTVSFLIVRTNYTFTLFSVFENVRSSGVNIRAATDYVLSVNLRLRRRSTMSESEVEDALVELFRKYNLPPQFSIKIVSSKP</sequence>
<evidence type="ECO:0000313" key="3">
    <source>
        <dbReference type="Proteomes" id="UP001482620"/>
    </source>
</evidence>
<evidence type="ECO:0000256" key="1">
    <source>
        <dbReference type="SAM" id="MobiDB-lite"/>
    </source>
</evidence>
<name>A0ABV0SS12_9TELE</name>
<dbReference type="Proteomes" id="UP001482620">
    <property type="component" value="Unassembled WGS sequence"/>
</dbReference>
<gene>
    <name evidence="2" type="ORF">ILYODFUR_031199</name>
</gene>
<dbReference type="EMBL" id="JAHRIQ010004787">
    <property type="protein sequence ID" value="MEQ2222896.1"/>
    <property type="molecule type" value="Genomic_DNA"/>
</dbReference>
<organism evidence="2 3">
    <name type="scientific">Ilyodon furcidens</name>
    <name type="common">goldbreast splitfin</name>
    <dbReference type="NCBI Taxonomy" id="33524"/>
    <lineage>
        <taxon>Eukaryota</taxon>
        <taxon>Metazoa</taxon>
        <taxon>Chordata</taxon>
        <taxon>Craniata</taxon>
        <taxon>Vertebrata</taxon>
        <taxon>Euteleostomi</taxon>
        <taxon>Actinopterygii</taxon>
        <taxon>Neopterygii</taxon>
        <taxon>Teleostei</taxon>
        <taxon>Neoteleostei</taxon>
        <taxon>Acanthomorphata</taxon>
        <taxon>Ovalentaria</taxon>
        <taxon>Atherinomorphae</taxon>
        <taxon>Cyprinodontiformes</taxon>
        <taxon>Goodeidae</taxon>
        <taxon>Ilyodon</taxon>
    </lineage>
</organism>
<accession>A0ABV0SS12</accession>